<dbReference type="InterPro" id="IPR008271">
    <property type="entry name" value="Ser/Thr_kinase_AS"/>
</dbReference>
<keyword evidence="1" id="KW-0547">Nucleotide-binding</keyword>
<evidence type="ECO:0000256" key="1">
    <source>
        <dbReference type="ARBA" id="ARBA00022741"/>
    </source>
</evidence>
<dbReference type="GO" id="GO:0005524">
    <property type="term" value="F:ATP binding"/>
    <property type="evidence" value="ECO:0007669"/>
    <property type="project" value="UniProtKB-KW"/>
</dbReference>
<protein>
    <recommendedName>
        <fullName evidence="4">Protein kinase domain-containing protein</fullName>
    </recommendedName>
</protein>
<dbReference type="AlphaFoldDB" id="A0A250WTG3"/>
<dbReference type="PANTHER" id="PTHR48012">
    <property type="entry name" value="STERILE20-LIKE KINASE, ISOFORM B-RELATED"/>
    <property type="match status" value="1"/>
</dbReference>
<dbReference type="PROSITE" id="PS50011">
    <property type="entry name" value="PROTEIN_KINASE_DOM"/>
    <property type="match status" value="1"/>
</dbReference>
<dbReference type="OrthoDB" id="4062651at2759"/>
<reference evidence="5 6" key="1">
    <citation type="submission" date="2017-08" db="EMBL/GenBank/DDBJ databases">
        <title>Acidophilic green algal genome provides insights into adaptation to an acidic environment.</title>
        <authorList>
            <person name="Hirooka S."/>
            <person name="Hirose Y."/>
            <person name="Kanesaki Y."/>
            <person name="Higuchi S."/>
            <person name="Fujiwara T."/>
            <person name="Onuma R."/>
            <person name="Era A."/>
            <person name="Ohbayashi R."/>
            <person name="Uzuka A."/>
            <person name="Nozaki H."/>
            <person name="Yoshikawa H."/>
            <person name="Miyagishima S.Y."/>
        </authorList>
    </citation>
    <scope>NUCLEOTIDE SEQUENCE [LARGE SCALE GENOMIC DNA]</scope>
    <source>
        <strain evidence="5 6">NIES-2499</strain>
    </source>
</reference>
<dbReference type="PROSITE" id="PS00108">
    <property type="entry name" value="PROTEIN_KINASE_ST"/>
    <property type="match status" value="1"/>
</dbReference>
<organism evidence="5 6">
    <name type="scientific">Chlamydomonas eustigma</name>
    <dbReference type="NCBI Taxonomy" id="1157962"/>
    <lineage>
        <taxon>Eukaryota</taxon>
        <taxon>Viridiplantae</taxon>
        <taxon>Chlorophyta</taxon>
        <taxon>core chlorophytes</taxon>
        <taxon>Chlorophyceae</taxon>
        <taxon>CS clade</taxon>
        <taxon>Chlamydomonadales</taxon>
        <taxon>Chlamydomonadaceae</taxon>
        <taxon>Chlamydomonas</taxon>
    </lineage>
</organism>
<dbReference type="STRING" id="1157962.A0A250WTG3"/>
<feature type="domain" description="Protein kinase" evidence="4">
    <location>
        <begin position="30"/>
        <end position="381"/>
    </location>
</feature>
<accession>A0A250WTG3</accession>
<dbReference type="SUPFAM" id="SSF56112">
    <property type="entry name" value="Protein kinase-like (PK-like)"/>
    <property type="match status" value="1"/>
</dbReference>
<evidence type="ECO:0000313" key="5">
    <source>
        <dbReference type="EMBL" id="GAX74117.1"/>
    </source>
</evidence>
<evidence type="ECO:0000259" key="4">
    <source>
        <dbReference type="PROSITE" id="PS50011"/>
    </source>
</evidence>
<proteinExistence type="predicted"/>
<dbReference type="InterPro" id="IPR050629">
    <property type="entry name" value="STE20/SPS1-PAK"/>
</dbReference>
<feature type="compositionally biased region" description="Basic and acidic residues" evidence="3">
    <location>
        <begin position="481"/>
        <end position="493"/>
    </location>
</feature>
<dbReference type="InterPro" id="IPR000719">
    <property type="entry name" value="Prot_kinase_dom"/>
</dbReference>
<dbReference type="Proteomes" id="UP000232323">
    <property type="component" value="Unassembled WGS sequence"/>
</dbReference>
<feature type="compositionally biased region" description="Polar residues" evidence="3">
    <location>
        <begin position="523"/>
        <end position="541"/>
    </location>
</feature>
<dbReference type="InterPro" id="IPR011009">
    <property type="entry name" value="Kinase-like_dom_sf"/>
</dbReference>
<name>A0A250WTG3_9CHLO</name>
<dbReference type="GO" id="GO:0005737">
    <property type="term" value="C:cytoplasm"/>
    <property type="evidence" value="ECO:0007669"/>
    <property type="project" value="TreeGrafter"/>
</dbReference>
<dbReference type="GO" id="GO:0004674">
    <property type="term" value="F:protein serine/threonine kinase activity"/>
    <property type="evidence" value="ECO:0007669"/>
    <property type="project" value="TreeGrafter"/>
</dbReference>
<keyword evidence="2" id="KW-0067">ATP-binding</keyword>
<dbReference type="Pfam" id="PF00069">
    <property type="entry name" value="Pkinase"/>
    <property type="match status" value="2"/>
</dbReference>
<dbReference type="SMART" id="SM00220">
    <property type="entry name" value="S_TKc"/>
    <property type="match status" value="1"/>
</dbReference>
<comment type="caution">
    <text evidence="5">The sequence shown here is derived from an EMBL/GenBank/DDBJ whole genome shotgun (WGS) entry which is preliminary data.</text>
</comment>
<evidence type="ECO:0000256" key="3">
    <source>
        <dbReference type="SAM" id="MobiDB-lite"/>
    </source>
</evidence>
<keyword evidence="6" id="KW-1185">Reference proteome</keyword>
<evidence type="ECO:0000256" key="2">
    <source>
        <dbReference type="ARBA" id="ARBA00022840"/>
    </source>
</evidence>
<gene>
    <name evidence="5" type="ORF">CEUSTIGMA_g1566.t1</name>
</gene>
<feature type="compositionally biased region" description="Low complexity" evidence="3">
    <location>
        <begin position="505"/>
        <end position="514"/>
    </location>
</feature>
<feature type="compositionally biased region" description="Basic and acidic residues" evidence="3">
    <location>
        <begin position="542"/>
        <end position="551"/>
    </location>
</feature>
<feature type="region of interest" description="Disordered" evidence="3">
    <location>
        <begin position="467"/>
        <end position="565"/>
    </location>
</feature>
<evidence type="ECO:0000313" key="6">
    <source>
        <dbReference type="Proteomes" id="UP000232323"/>
    </source>
</evidence>
<sequence length="589" mass="64215">MLRASSFRCEEDFTGCKIVSDDHHFSALHVTLVDKVAKGGWGQVYLGQVTNGDGGFVAVKVITSGNAISPPRINQVLKTLFEVEVGCLSDLTQHESAGVLKLYGSGVIQGRGVPRHFLILEWMACGDVQQLMERCGQALDVEAAGSVLLHVLRALRSAHDLGYMHRDVKASNILLGFQGEVALADWGICGRFTSVDGCAVCGSSSLSHDCVVEVPGGEINSTIIEKPCSPKIGDQGNYAVLCKSSGLRNEMSLQGPTDTSSQMSEEQTVNPSRSAAEQGAVFVPGAPMGTPFWAAPELDKGLPHDQSVDIWSFGITFIELITGIQPYYDTSPEGLSELADPRSGFVPVGLPEEIMSWLPKCLSVDPKERPCAHELLQQPFFLRLAAVQYLQLQQQLQDHAAAVEAYDAGVDEKIMLHAEQAAENASGVHSGLQDNLSRLVEQAPASAMQQTPPLFTYQHSHVGMFSDRHLPSLNHSSTDFSRAKKERHPDDRGNSGSSSENDWDPLPLKPLLLPGTQRDDTHLMSQGISDAYTYTSPSQCKENGENGRQTEAEDETGSRAEYNSHYPHLDPDVVEEMLRLHMIRRQNSQ</sequence>
<dbReference type="EMBL" id="BEGY01000006">
    <property type="protein sequence ID" value="GAX74117.1"/>
    <property type="molecule type" value="Genomic_DNA"/>
</dbReference>
<dbReference type="Gene3D" id="1.10.510.10">
    <property type="entry name" value="Transferase(Phosphotransferase) domain 1"/>
    <property type="match status" value="2"/>
</dbReference>